<dbReference type="AlphaFoldDB" id="A0A7L6APB2"/>
<evidence type="ECO:0000313" key="2">
    <source>
        <dbReference type="Proteomes" id="UP000510621"/>
    </source>
</evidence>
<keyword evidence="2" id="KW-1185">Reference proteome</keyword>
<organism evidence="1 2">
    <name type="scientific">Candidatus Thiothrix singaporensis</name>
    <dbReference type="NCBI Taxonomy" id="2799669"/>
    <lineage>
        <taxon>Bacteria</taxon>
        <taxon>Pseudomonadati</taxon>
        <taxon>Pseudomonadota</taxon>
        <taxon>Gammaproteobacteria</taxon>
        <taxon>Thiotrichales</taxon>
        <taxon>Thiotrichaceae</taxon>
        <taxon>Thiothrix</taxon>
    </lineage>
</organism>
<protein>
    <submittedName>
        <fullName evidence="1">Uncharacterized protein</fullName>
    </submittedName>
</protein>
<reference evidence="1" key="1">
    <citation type="submission" date="2020-06" db="EMBL/GenBank/DDBJ databases">
        <title>Analysis procedures for assessing recovery of high quality, complete, closed genomes from Nanopore long read metagenome sequencing.</title>
        <authorList>
            <person name="Bessarab I."/>
            <person name="Arumugam K."/>
            <person name="Haryono M."/>
            <person name="Liu X."/>
            <person name="Roy S."/>
            <person name="Zuniga-Montanez R.E."/>
            <person name="Qiu G."/>
            <person name="Drautz-Moses D.I."/>
            <person name="Law Y.Y."/>
            <person name="Wuertz S."/>
            <person name="Lauro F.M."/>
            <person name="Huson D.H."/>
            <person name="Williams R.B."/>
        </authorList>
    </citation>
    <scope>NUCLEOTIDE SEQUENCE [LARGE SCALE GENOMIC DNA]</scope>
    <source>
        <strain evidence="1">SSD2</strain>
    </source>
</reference>
<proteinExistence type="predicted"/>
<name>A0A7L6APB2_9GAMM</name>
<dbReference type="EMBL" id="CP059265">
    <property type="protein sequence ID" value="QLQ30918.1"/>
    <property type="molecule type" value="Genomic_DNA"/>
</dbReference>
<dbReference type="Proteomes" id="UP000510621">
    <property type="component" value="Chromosome"/>
</dbReference>
<evidence type="ECO:0000313" key="1">
    <source>
        <dbReference type="EMBL" id="QLQ30918.1"/>
    </source>
</evidence>
<gene>
    <name evidence="1" type="ORF">HZT40_04085</name>
</gene>
<sequence length="98" mass="11186">MREVFKYNKAINDLLADIFEPWTKIHSDELIKRASIWDLFRSATDVKMDALDPMHLSTGDVVSVQWKSGGAYFNYEVMPDCETLHVTSKPISSSPDSF</sequence>
<dbReference type="KEGG" id="this:HZT40_04085"/>
<accession>A0A7L6APB2</accession>